<dbReference type="Gene3D" id="3.40.50.1000">
    <property type="entry name" value="HAD superfamily/HAD-like"/>
    <property type="match status" value="1"/>
</dbReference>
<sequence length="392" mass="43963">MLANARSSRWPKKPLSRVVFLDVDGVLNSAAEMSAGPDYIPVGTGGLWLERNLLQRLRDLLHIGQAFIVISSSWRREWEAVEALKDSCADAGIARWRFLGQTAEMKAAARTAAGRRVAEISHWLTARRCELGVQQWVALDDLDLASQCPEHLKRNMIRTSPYHGLQLSQVEAALQVLGCRAPLLTVPEKCKGKGIVLDIDGTLIDSMPWPCDSVPHQPAHIVEGHTAIFPRPHLDKFLDFCFERFTGVGLWTTSDADWCSLIVNQVLGPDRNWCFLWSQQHCSEHMRDKDGNEISVCKKLRKLWKSNTRRAYGFDRCSSIIVEDTNQNCYFNKGNAIIVPSFEADKLGDTVLLSLISYLQTEVLSREDVRFAAGYVPSSLPADFDGKHSIDS</sequence>
<dbReference type="EMBL" id="CAMXCT030002336">
    <property type="protein sequence ID" value="CAL4784792.1"/>
    <property type="molecule type" value="Genomic_DNA"/>
</dbReference>
<keyword evidence="1" id="KW-0813">Transport</keyword>
<dbReference type="EMBL" id="CAMXCT020003045">
    <property type="protein sequence ID" value="CAL1155479.1"/>
    <property type="molecule type" value="Genomic_DNA"/>
</dbReference>
<dbReference type="EMBL" id="CAMXCT020002336">
    <property type="protein sequence ID" value="CAL1150855.1"/>
    <property type="molecule type" value="Genomic_DNA"/>
</dbReference>
<dbReference type="GO" id="GO:0005744">
    <property type="term" value="C:TIM23 mitochondrial import inner membrane translocase complex"/>
    <property type="evidence" value="ECO:0007669"/>
    <property type="project" value="UniProtKB-UniRule"/>
</dbReference>
<comment type="subcellular location">
    <subcellularLocation>
        <location evidence="1">Mitochondrion inner membrane</location>
        <topology evidence="1">Single-pass membrane protein</topology>
    </subcellularLocation>
</comment>
<organism evidence="3">
    <name type="scientific">Cladocopium goreaui</name>
    <dbReference type="NCBI Taxonomy" id="2562237"/>
    <lineage>
        <taxon>Eukaryota</taxon>
        <taxon>Sar</taxon>
        <taxon>Alveolata</taxon>
        <taxon>Dinophyceae</taxon>
        <taxon>Suessiales</taxon>
        <taxon>Symbiodiniaceae</taxon>
        <taxon>Cladocopium</taxon>
    </lineage>
</organism>
<dbReference type="PANTHER" id="PTHR12210">
    <property type="entry name" value="DULLARD PROTEIN PHOSPHATASE"/>
    <property type="match status" value="1"/>
</dbReference>
<evidence type="ECO:0000256" key="1">
    <source>
        <dbReference type="RuleBase" id="RU365079"/>
    </source>
</evidence>
<protein>
    <recommendedName>
        <fullName evidence="1">Mitochondrial import inner membrane translocase subunit TIM50</fullName>
    </recommendedName>
</protein>
<dbReference type="InterPro" id="IPR004274">
    <property type="entry name" value="FCP1_dom"/>
</dbReference>
<proteinExistence type="inferred from homology"/>
<comment type="function">
    <text evidence="1">Essential component of the TIM23 complex, a complex that mediates the translocation of transit peptide-containing proteins across the mitochondrial inner membrane.</text>
</comment>
<comment type="caution">
    <text evidence="3">The sequence shown here is derived from an EMBL/GenBank/DDBJ whole genome shotgun (WGS) entry which is preliminary data.</text>
</comment>
<dbReference type="SMART" id="SM00577">
    <property type="entry name" value="CPDc"/>
    <property type="match status" value="1"/>
</dbReference>
<gene>
    <name evidence="3" type="ORF">C1SCF055_LOCUS23857</name>
    <name evidence="4" type="ORF">C1SCF055_LOCUS28078</name>
</gene>
<keyword evidence="6" id="KW-1185">Reference proteome</keyword>
<dbReference type="PROSITE" id="PS50969">
    <property type="entry name" value="FCP1"/>
    <property type="match status" value="1"/>
</dbReference>
<keyword evidence="1" id="KW-0653">Protein transport</keyword>
<reference evidence="5 6" key="2">
    <citation type="submission" date="2024-05" db="EMBL/GenBank/DDBJ databases">
        <authorList>
            <person name="Chen Y."/>
            <person name="Shah S."/>
            <person name="Dougan E. K."/>
            <person name="Thang M."/>
            <person name="Chan C."/>
        </authorList>
    </citation>
    <scope>NUCLEOTIDE SEQUENCE [LARGE SCALE GENOMIC DNA]</scope>
</reference>
<name>A0A9P1CU25_9DINO</name>
<dbReference type="SUPFAM" id="SSF56784">
    <property type="entry name" value="HAD-like"/>
    <property type="match status" value="1"/>
</dbReference>
<dbReference type="InterPro" id="IPR050365">
    <property type="entry name" value="TIM50"/>
</dbReference>
<evidence type="ECO:0000313" key="6">
    <source>
        <dbReference type="Proteomes" id="UP001152797"/>
    </source>
</evidence>
<keyword evidence="1" id="KW-0811">Translocation</keyword>
<dbReference type="InterPro" id="IPR023214">
    <property type="entry name" value="HAD_sf"/>
</dbReference>
<dbReference type="AlphaFoldDB" id="A0A9P1CU25"/>
<dbReference type="GO" id="GO:0015031">
    <property type="term" value="P:protein transport"/>
    <property type="evidence" value="ECO:0007669"/>
    <property type="project" value="UniProtKB-KW"/>
</dbReference>
<dbReference type="Pfam" id="PF18143">
    <property type="entry name" value="HAD_SAK_2"/>
    <property type="match status" value="1"/>
</dbReference>
<evidence type="ECO:0000313" key="4">
    <source>
        <dbReference type="EMBL" id="CAI4002104.1"/>
    </source>
</evidence>
<dbReference type="Proteomes" id="UP001152797">
    <property type="component" value="Unassembled WGS sequence"/>
</dbReference>
<comment type="similarity">
    <text evidence="1">Belongs to the TIM50 family.</text>
</comment>
<dbReference type="EMBL" id="CAMXCT010002336">
    <property type="protein sequence ID" value="CAI3997480.1"/>
    <property type="molecule type" value="Genomic_DNA"/>
</dbReference>
<reference evidence="3" key="1">
    <citation type="submission" date="2022-10" db="EMBL/GenBank/DDBJ databases">
        <authorList>
            <person name="Chen Y."/>
            <person name="Dougan E. K."/>
            <person name="Chan C."/>
            <person name="Rhodes N."/>
            <person name="Thang M."/>
        </authorList>
    </citation>
    <scope>NUCLEOTIDE SEQUENCE</scope>
</reference>
<evidence type="ECO:0000313" key="3">
    <source>
        <dbReference type="EMBL" id="CAI3997480.1"/>
    </source>
</evidence>
<feature type="domain" description="FCP1 homology" evidence="2">
    <location>
        <begin position="188"/>
        <end position="362"/>
    </location>
</feature>
<dbReference type="Pfam" id="PF03031">
    <property type="entry name" value="NIF"/>
    <property type="match status" value="1"/>
</dbReference>
<dbReference type="InterPro" id="IPR036412">
    <property type="entry name" value="HAD-like_sf"/>
</dbReference>
<evidence type="ECO:0000313" key="5">
    <source>
        <dbReference type="EMBL" id="CAL4784792.1"/>
    </source>
</evidence>
<dbReference type="EMBL" id="CAMXCT010003045">
    <property type="protein sequence ID" value="CAI4002104.1"/>
    <property type="molecule type" value="Genomic_DNA"/>
</dbReference>
<dbReference type="OrthoDB" id="410307at2759"/>
<comment type="subunit">
    <text evidence="1">Component of the TIM23 complex.</text>
</comment>
<keyword evidence="1" id="KW-0809">Transit peptide</keyword>
<dbReference type="EMBL" id="CAMXCT030003045">
    <property type="protein sequence ID" value="CAL4789416.1"/>
    <property type="molecule type" value="Genomic_DNA"/>
</dbReference>
<accession>A0A9P1CU25</accession>
<evidence type="ECO:0000259" key="2">
    <source>
        <dbReference type="PROSITE" id="PS50969"/>
    </source>
</evidence>
<keyword evidence="1" id="KW-0496">Mitochondrion</keyword>